<evidence type="ECO:0000313" key="7">
    <source>
        <dbReference type="EMBL" id="RXR33203.1"/>
    </source>
</evidence>
<accession>A0A4Q1KSQ2</accession>
<evidence type="ECO:0000256" key="2">
    <source>
        <dbReference type="ARBA" id="ARBA00023125"/>
    </source>
</evidence>
<dbReference type="InterPro" id="IPR036390">
    <property type="entry name" value="WH_DNA-bd_sf"/>
</dbReference>
<evidence type="ECO:0000259" key="5">
    <source>
        <dbReference type="PROSITE" id="PS50949"/>
    </source>
</evidence>
<sequence length="242" mass="25621">MGHVAAPPGCAAPPAHRAAHDRPDARGTRRTRGPGAAYAWARQRLRGLCAAAQHGARGRRELAPGARARAAPRGGRHRRVAGQRPGARRRAGPTRRSDVVSLAVRIDLDSSTPHYEQLRAQLAALVTAGTLVDGQRLPTVRALANDLGIAPGTVSRTYRDLEAAGLVTTRRRVGTLVTAPPATLDRAAVVDAAERFVRIARDHGLSDSEVRDLVAASLLTVETGSRLDADEPGDTTEHSVGR</sequence>
<evidence type="ECO:0000256" key="3">
    <source>
        <dbReference type="ARBA" id="ARBA00023163"/>
    </source>
</evidence>
<keyword evidence="3" id="KW-0804">Transcription</keyword>
<dbReference type="AlphaFoldDB" id="A0A4Q1KSQ2"/>
<comment type="caution">
    <text evidence="7">The sequence shown here is derived from an EMBL/GenBank/DDBJ whole genome shotgun (WGS) entry which is preliminary data.</text>
</comment>
<reference evidence="8 9" key="1">
    <citation type="submission" date="2019-01" db="EMBL/GenBank/DDBJ databases">
        <title>Oerskovia turbata Genome sequencing and assembly.</title>
        <authorList>
            <person name="Dou T."/>
        </authorList>
    </citation>
    <scope>NUCLEOTIDE SEQUENCE [LARGE SCALE GENOMIC DNA]</scope>
    <source>
        <strain evidence="7 8">JCM12123</strain>
        <strain evidence="6 9">JCM3160</strain>
    </source>
</reference>
<dbReference type="OrthoDB" id="4307011at2"/>
<feature type="compositionally biased region" description="Low complexity" evidence="4">
    <location>
        <begin position="63"/>
        <end position="73"/>
    </location>
</feature>
<gene>
    <name evidence="6" type="ORF">EQW73_09345</name>
    <name evidence="7" type="ORF">EQW78_12000</name>
</gene>
<dbReference type="Gene3D" id="1.10.10.10">
    <property type="entry name" value="Winged helix-like DNA-binding domain superfamily/Winged helix DNA-binding domain"/>
    <property type="match status" value="1"/>
</dbReference>
<dbReference type="InterPro" id="IPR000524">
    <property type="entry name" value="Tscrpt_reg_HTH_GntR"/>
</dbReference>
<feature type="compositionally biased region" description="Basic residues" evidence="4">
    <location>
        <begin position="74"/>
        <end position="93"/>
    </location>
</feature>
<dbReference type="EMBL" id="SDJQ01000015">
    <property type="protein sequence ID" value="RXR33203.1"/>
    <property type="molecule type" value="Genomic_DNA"/>
</dbReference>
<proteinExistence type="predicted"/>
<organism evidence="7 8">
    <name type="scientific">Oerskovia turbata</name>
    <dbReference type="NCBI Taxonomy" id="1713"/>
    <lineage>
        <taxon>Bacteria</taxon>
        <taxon>Bacillati</taxon>
        <taxon>Actinomycetota</taxon>
        <taxon>Actinomycetes</taxon>
        <taxon>Micrococcales</taxon>
        <taxon>Cellulomonadaceae</taxon>
        <taxon>Oerskovia</taxon>
    </lineage>
</organism>
<feature type="region of interest" description="Disordered" evidence="4">
    <location>
        <begin position="1"/>
        <end position="35"/>
    </location>
</feature>
<dbReference type="GO" id="GO:0003677">
    <property type="term" value="F:DNA binding"/>
    <property type="evidence" value="ECO:0007669"/>
    <property type="project" value="UniProtKB-KW"/>
</dbReference>
<feature type="region of interest" description="Disordered" evidence="4">
    <location>
        <begin position="55"/>
        <end position="96"/>
    </location>
</feature>
<keyword evidence="1" id="KW-0805">Transcription regulation</keyword>
<evidence type="ECO:0000313" key="6">
    <source>
        <dbReference type="EMBL" id="RXR25709.1"/>
    </source>
</evidence>
<dbReference type="InterPro" id="IPR036388">
    <property type="entry name" value="WH-like_DNA-bd_sf"/>
</dbReference>
<dbReference type="PANTHER" id="PTHR38445">
    <property type="entry name" value="HTH-TYPE TRANSCRIPTIONAL REPRESSOR YTRA"/>
    <property type="match status" value="1"/>
</dbReference>
<dbReference type="Proteomes" id="UP000289805">
    <property type="component" value="Unassembled WGS sequence"/>
</dbReference>
<dbReference type="EMBL" id="SDJR01000005">
    <property type="protein sequence ID" value="RXR25709.1"/>
    <property type="molecule type" value="Genomic_DNA"/>
</dbReference>
<dbReference type="CDD" id="cd07377">
    <property type="entry name" value="WHTH_GntR"/>
    <property type="match status" value="1"/>
</dbReference>
<keyword evidence="2" id="KW-0238">DNA-binding</keyword>
<dbReference type="Pfam" id="PF00392">
    <property type="entry name" value="GntR"/>
    <property type="match status" value="1"/>
</dbReference>
<dbReference type="STRING" id="1713.GCA_000718325_01552"/>
<dbReference type="Proteomes" id="UP000290517">
    <property type="component" value="Unassembled WGS sequence"/>
</dbReference>
<feature type="compositionally biased region" description="Basic and acidic residues" evidence="4">
    <location>
        <begin position="18"/>
        <end position="27"/>
    </location>
</feature>
<evidence type="ECO:0000256" key="4">
    <source>
        <dbReference type="SAM" id="MobiDB-lite"/>
    </source>
</evidence>
<name>A0A4Q1KSQ2_9CELL</name>
<dbReference type="GO" id="GO:0003700">
    <property type="term" value="F:DNA-binding transcription factor activity"/>
    <property type="evidence" value="ECO:0007669"/>
    <property type="project" value="InterPro"/>
</dbReference>
<feature type="domain" description="HTH gntR-type" evidence="5">
    <location>
        <begin position="112"/>
        <end position="180"/>
    </location>
</feature>
<dbReference type="SMART" id="SM00345">
    <property type="entry name" value="HTH_GNTR"/>
    <property type="match status" value="1"/>
</dbReference>
<dbReference type="PANTHER" id="PTHR38445:SF9">
    <property type="entry name" value="HTH-TYPE TRANSCRIPTIONAL REPRESSOR YTRA"/>
    <property type="match status" value="1"/>
</dbReference>
<feature type="compositionally biased region" description="Low complexity" evidence="4">
    <location>
        <begin position="1"/>
        <end position="16"/>
    </location>
</feature>
<evidence type="ECO:0000313" key="8">
    <source>
        <dbReference type="Proteomes" id="UP000289805"/>
    </source>
</evidence>
<dbReference type="PROSITE" id="PS50949">
    <property type="entry name" value="HTH_GNTR"/>
    <property type="match status" value="1"/>
</dbReference>
<evidence type="ECO:0000313" key="9">
    <source>
        <dbReference type="Proteomes" id="UP000290517"/>
    </source>
</evidence>
<evidence type="ECO:0000256" key="1">
    <source>
        <dbReference type="ARBA" id="ARBA00023015"/>
    </source>
</evidence>
<keyword evidence="9" id="KW-1185">Reference proteome</keyword>
<protein>
    <submittedName>
        <fullName evidence="7">GntR family transcriptional regulator</fullName>
    </submittedName>
</protein>
<dbReference type="SUPFAM" id="SSF46785">
    <property type="entry name" value="Winged helix' DNA-binding domain"/>
    <property type="match status" value="1"/>
</dbReference>